<organism evidence="3 4">
    <name type="scientific">Tritrichomonas musculus</name>
    <dbReference type="NCBI Taxonomy" id="1915356"/>
    <lineage>
        <taxon>Eukaryota</taxon>
        <taxon>Metamonada</taxon>
        <taxon>Parabasalia</taxon>
        <taxon>Tritrichomonadida</taxon>
        <taxon>Tritrichomonadidae</taxon>
        <taxon>Tritrichomonas</taxon>
    </lineage>
</organism>
<proteinExistence type="predicted"/>
<gene>
    <name evidence="3" type="ORF">M9Y10_018145</name>
    <name evidence="2" type="ORF">M9Y10_030615</name>
</gene>
<dbReference type="EMBL" id="JAPFFF010000024">
    <property type="protein sequence ID" value="KAK8850034.1"/>
    <property type="molecule type" value="Genomic_DNA"/>
</dbReference>
<feature type="compositionally biased region" description="Polar residues" evidence="1">
    <location>
        <begin position="174"/>
        <end position="190"/>
    </location>
</feature>
<evidence type="ECO:0000313" key="3">
    <source>
        <dbReference type="EMBL" id="KAK8850034.1"/>
    </source>
</evidence>
<evidence type="ECO:0000313" key="4">
    <source>
        <dbReference type="Proteomes" id="UP001470230"/>
    </source>
</evidence>
<sequence>MSLENINQTDRIRKFSLSNCKDNSTMNTPNKDILFPKQPNKRYQTFILKEKQKHDENWEDRLKDQNLTDHNFFLNYYSYEPNQELNFFPFDSSIKWNNEQKNKPVIRTPSKNVHSSLSKSLPTQYNGINKKTFTVITGKKRDEKPLYQVGSSPLNDTNINTIETNIDGDDLKDSTNTAVNKPSNESDSQNIAKEFDYLNQSIKSQNSNFSTPSKKSIQSTFSKTANFSTPSKKISQSTFSKTTNFIPASSKKMCQFGPSKSSPLQLISDENNNNSLAHFLNIDNTTQFAPFPKRQAKTSHDERRLKSAHKNYEVNQIGNPLPETRIPTRKEIIKLRAQSQNRAITSQSYQSEKFPTINNASKMPCVVFSNTITAFDLY</sequence>
<protein>
    <recommendedName>
        <fullName evidence="5">TPX2 central domain-containing protein</fullName>
    </recommendedName>
</protein>
<evidence type="ECO:0000256" key="1">
    <source>
        <dbReference type="SAM" id="MobiDB-lite"/>
    </source>
</evidence>
<reference evidence="3 4" key="1">
    <citation type="submission" date="2024-04" db="EMBL/GenBank/DDBJ databases">
        <title>Tritrichomonas musculus Genome.</title>
        <authorList>
            <person name="Alves-Ferreira E."/>
            <person name="Grigg M."/>
            <person name="Lorenzi H."/>
            <person name="Galac M."/>
        </authorList>
    </citation>
    <scope>NUCLEOTIDE SEQUENCE [LARGE SCALE GENOMIC DNA]</scope>
    <source>
        <strain evidence="3 4">EAF2021</strain>
    </source>
</reference>
<evidence type="ECO:0000313" key="2">
    <source>
        <dbReference type="EMBL" id="KAK8834438.1"/>
    </source>
</evidence>
<evidence type="ECO:0008006" key="5">
    <source>
        <dbReference type="Google" id="ProtNLM"/>
    </source>
</evidence>
<dbReference type="EMBL" id="JAPFFF010000409">
    <property type="protein sequence ID" value="KAK8834438.1"/>
    <property type="molecule type" value="Genomic_DNA"/>
</dbReference>
<feature type="region of interest" description="Disordered" evidence="1">
    <location>
        <begin position="165"/>
        <end position="190"/>
    </location>
</feature>
<comment type="caution">
    <text evidence="3">The sequence shown here is derived from an EMBL/GenBank/DDBJ whole genome shotgun (WGS) entry which is preliminary data.</text>
</comment>
<name>A0ABR2HN38_9EUKA</name>
<keyword evidence="4" id="KW-1185">Reference proteome</keyword>
<dbReference type="Proteomes" id="UP001470230">
    <property type="component" value="Unassembled WGS sequence"/>
</dbReference>
<accession>A0ABR2HN38</accession>